<dbReference type="InterPro" id="IPR016197">
    <property type="entry name" value="Chromo-like_dom_sf"/>
</dbReference>
<name>A0A6V7NFI8_ANACO</name>
<dbReference type="PANTHER" id="PTHR46148:SF60">
    <property type="entry name" value="CHROMO DOMAIN-CONTAINING PROTEIN"/>
    <property type="match status" value="1"/>
</dbReference>
<accession>A0A6V7NFI8</accession>
<dbReference type="AlphaFoldDB" id="A0A6V7NFI8"/>
<dbReference type="SUPFAM" id="SSF54160">
    <property type="entry name" value="Chromo domain-like"/>
    <property type="match status" value="1"/>
</dbReference>
<evidence type="ECO:0008006" key="2">
    <source>
        <dbReference type="Google" id="ProtNLM"/>
    </source>
</evidence>
<dbReference type="PANTHER" id="PTHR46148">
    <property type="entry name" value="CHROMO DOMAIN-CONTAINING PROTEIN"/>
    <property type="match status" value="1"/>
</dbReference>
<evidence type="ECO:0000313" key="1">
    <source>
        <dbReference type="EMBL" id="CAD1817184.1"/>
    </source>
</evidence>
<proteinExistence type="predicted"/>
<gene>
    <name evidence="1" type="ORF">CB5_LOCUS395</name>
</gene>
<dbReference type="EMBL" id="LR862129">
    <property type="protein sequence ID" value="CAD1817184.1"/>
    <property type="molecule type" value="Genomic_DNA"/>
</dbReference>
<sequence>MRQRRWLELLKDYDFTILYHPGKANVVAVALSRKSVENLATAVTSQPLLQREMQRFGLEVVAPEVPTILAALVVRPTLLERIKERQVDDPYLQKVRSDIEGGHASDFGVGSDSLPSKLAGVHNVFHVSNLRKYFRNSSHVLEYEPVELHEDVTYEEFLVSILAREERKLRNRTIPYVKVQWSNHSRRESTWELEEKMREVYPHLFDQVG</sequence>
<organism evidence="1">
    <name type="scientific">Ananas comosus var. bracteatus</name>
    <name type="common">red pineapple</name>
    <dbReference type="NCBI Taxonomy" id="296719"/>
    <lineage>
        <taxon>Eukaryota</taxon>
        <taxon>Viridiplantae</taxon>
        <taxon>Streptophyta</taxon>
        <taxon>Embryophyta</taxon>
        <taxon>Tracheophyta</taxon>
        <taxon>Spermatophyta</taxon>
        <taxon>Magnoliopsida</taxon>
        <taxon>Liliopsida</taxon>
        <taxon>Poales</taxon>
        <taxon>Bromeliaceae</taxon>
        <taxon>Bromelioideae</taxon>
        <taxon>Ananas</taxon>
    </lineage>
</organism>
<reference evidence="1" key="1">
    <citation type="submission" date="2020-07" db="EMBL/GenBank/DDBJ databases">
        <authorList>
            <person name="Lin J."/>
        </authorList>
    </citation>
    <scope>NUCLEOTIDE SEQUENCE</scope>
</reference>
<protein>
    <recommendedName>
        <fullName evidence="2">Chromo domain-containing protein</fullName>
    </recommendedName>
</protein>